<name>A0A427XSD7_9TREE</name>
<reference evidence="1 2" key="1">
    <citation type="submission" date="2018-11" db="EMBL/GenBank/DDBJ databases">
        <title>Genome sequence of Apiotrichum porosum DSM 27194.</title>
        <authorList>
            <person name="Aliyu H."/>
            <person name="Gorte O."/>
            <person name="Ochsenreither K."/>
        </authorList>
    </citation>
    <scope>NUCLEOTIDE SEQUENCE [LARGE SCALE GENOMIC DNA]</scope>
    <source>
        <strain evidence="1 2">DSM 27194</strain>
    </source>
</reference>
<dbReference type="Proteomes" id="UP000279236">
    <property type="component" value="Unassembled WGS sequence"/>
</dbReference>
<evidence type="ECO:0000313" key="2">
    <source>
        <dbReference type="Proteomes" id="UP000279236"/>
    </source>
</evidence>
<dbReference type="RefSeq" id="XP_028476190.1">
    <property type="nucleotide sequence ID" value="XM_028623257.1"/>
</dbReference>
<gene>
    <name evidence="1" type="ORF">EHS24_007926</name>
</gene>
<evidence type="ECO:0000313" key="1">
    <source>
        <dbReference type="EMBL" id="RSH81735.1"/>
    </source>
</evidence>
<dbReference type="AlphaFoldDB" id="A0A427XSD7"/>
<dbReference type="GeneID" id="39592469"/>
<protein>
    <submittedName>
        <fullName evidence="1">Uncharacterized protein</fullName>
    </submittedName>
</protein>
<sequence length="157" mass="17695">MTPRRRLYQDLSRRGHTKELAWSSSDAFAPMPFLLMGDINMDGNPLNSPLLFCHVQDADHIVGRVRVGELQQIAVQGHPEPVVVDGLCCHYIPRLNPWHSERCDADLFAEIGTIIKTCFARTADLKRLESGKTGVLGKTPPQLTFEAKMGGWWRRKS</sequence>
<keyword evidence="2" id="KW-1185">Reference proteome</keyword>
<accession>A0A427XSD7</accession>
<organism evidence="1 2">
    <name type="scientific">Apiotrichum porosum</name>
    <dbReference type="NCBI Taxonomy" id="105984"/>
    <lineage>
        <taxon>Eukaryota</taxon>
        <taxon>Fungi</taxon>
        <taxon>Dikarya</taxon>
        <taxon>Basidiomycota</taxon>
        <taxon>Agaricomycotina</taxon>
        <taxon>Tremellomycetes</taxon>
        <taxon>Trichosporonales</taxon>
        <taxon>Trichosporonaceae</taxon>
        <taxon>Apiotrichum</taxon>
    </lineage>
</organism>
<comment type="caution">
    <text evidence="1">The sequence shown here is derived from an EMBL/GenBank/DDBJ whole genome shotgun (WGS) entry which is preliminary data.</text>
</comment>
<dbReference type="EMBL" id="RSCE01000006">
    <property type="protein sequence ID" value="RSH81735.1"/>
    <property type="molecule type" value="Genomic_DNA"/>
</dbReference>
<proteinExistence type="predicted"/>